<protein>
    <recommendedName>
        <fullName evidence="6">Leucine-rich repeat-containing protein 40</fullName>
    </recommendedName>
</protein>
<dbReference type="PRINTS" id="PR00019">
    <property type="entry name" value="LEURICHRPT"/>
</dbReference>
<proteinExistence type="predicted"/>
<evidence type="ECO:0000256" key="3">
    <source>
        <dbReference type="SAM" id="MobiDB-lite"/>
    </source>
</evidence>
<dbReference type="SUPFAM" id="SSF52058">
    <property type="entry name" value="L domain-like"/>
    <property type="match status" value="2"/>
</dbReference>
<dbReference type="FunFam" id="3.80.10.10:FF:000116">
    <property type="entry name" value="Leucine-rich repeat-containing protein 40"/>
    <property type="match status" value="1"/>
</dbReference>
<dbReference type="SMART" id="SM00364">
    <property type="entry name" value="LRR_BAC"/>
    <property type="match status" value="12"/>
</dbReference>
<evidence type="ECO:0000256" key="1">
    <source>
        <dbReference type="ARBA" id="ARBA00022614"/>
    </source>
</evidence>
<dbReference type="EMBL" id="WNTK01000160">
    <property type="protein sequence ID" value="KAG9471317.1"/>
    <property type="molecule type" value="Genomic_DNA"/>
</dbReference>
<dbReference type="SMART" id="SM00365">
    <property type="entry name" value="LRR_SD22"/>
    <property type="match status" value="8"/>
</dbReference>
<evidence type="ECO:0000256" key="2">
    <source>
        <dbReference type="ARBA" id="ARBA00022737"/>
    </source>
</evidence>
<accession>A0A8J6EL01</accession>
<sequence length="658" mass="72472">MSRFKRGGMTGDPRAGFRHEGDKEPAVPQGLIKAARKSGQLNLAGRGLSEVSTSMAACTRAGWSRQREFLPRDLTREPAGTSAYSPAPVGPGSFMCRLRRSWHMRRPEPAAGINLDTPEEAHSNVQFGTSDRWWEQTDLVKLFLSSNKLQSLPDDIKLLPALVVLDVHDNLLSELPAAIGELVNLQKLNISHNKLKTLPQELAQLQNLKSLLIQHNQLEEVPDVLGQLGDLEELDLSNNSLTNISSCIGGLVHLGRLNLSKNKLKVLPAEISCLKSLRQLDCASNMLEDVPTSLAGMDCLEQLYLGQNKLTYLPEFPNCKHLKELHVGNNQIHTLNPQHLSHLSSLSILELRDNKLKSLPEEIALLKGLERLDLSNNDLGGLPNSLPNLPNLKSLQLEGNPLRSIRRDVLSKGTQELLNYLRGRIQVPDPKPGEGEAVTAMTMPSDAPVNTHAIATLKTLEYSDKQASVISDAVFSAIGSSHVTSVNFSKNQLIEVPSRIVELKDSVCDVNLGFNKIPTISLNLCLLTKLTHLDMRNNLLVSLPDELEALTRLQSVILSFNRFKTFPDVLYRIPTLETILVSTNQIGSIDPLQLLKLSKLSTLDLQNNDDLQIPPALGNCESLRSLNLEGNPFRNPRAAILAKGTAAVLEYLRSRIPA</sequence>
<dbReference type="PANTHER" id="PTHR48051">
    <property type="match status" value="1"/>
</dbReference>
<dbReference type="InterPro" id="IPR025875">
    <property type="entry name" value="Leu-rich_rpt_4"/>
</dbReference>
<dbReference type="PROSITE" id="PS51450">
    <property type="entry name" value="LRR"/>
    <property type="match status" value="9"/>
</dbReference>
<dbReference type="PANTHER" id="PTHR48051:SF41">
    <property type="entry name" value="LEUCINE-RICH REPEAT-CONTAINING PROTEIN 40"/>
    <property type="match status" value="1"/>
</dbReference>
<dbReference type="InterPro" id="IPR003591">
    <property type="entry name" value="Leu-rich_rpt_typical-subtyp"/>
</dbReference>
<dbReference type="Gene3D" id="3.80.10.10">
    <property type="entry name" value="Ribonuclease Inhibitor"/>
    <property type="match status" value="4"/>
</dbReference>
<feature type="region of interest" description="Disordered" evidence="3">
    <location>
        <begin position="1"/>
        <end position="25"/>
    </location>
</feature>
<evidence type="ECO:0000313" key="5">
    <source>
        <dbReference type="Proteomes" id="UP000770717"/>
    </source>
</evidence>
<dbReference type="Pfam" id="PF12799">
    <property type="entry name" value="LRR_4"/>
    <property type="match status" value="1"/>
</dbReference>
<dbReference type="Pfam" id="PF13855">
    <property type="entry name" value="LRR_8"/>
    <property type="match status" value="4"/>
</dbReference>
<organism evidence="4 5">
    <name type="scientific">Eleutherodactylus coqui</name>
    <name type="common">Puerto Rican coqui</name>
    <dbReference type="NCBI Taxonomy" id="57060"/>
    <lineage>
        <taxon>Eukaryota</taxon>
        <taxon>Metazoa</taxon>
        <taxon>Chordata</taxon>
        <taxon>Craniata</taxon>
        <taxon>Vertebrata</taxon>
        <taxon>Euteleostomi</taxon>
        <taxon>Amphibia</taxon>
        <taxon>Batrachia</taxon>
        <taxon>Anura</taxon>
        <taxon>Neobatrachia</taxon>
        <taxon>Hyloidea</taxon>
        <taxon>Eleutherodactylidae</taxon>
        <taxon>Eleutherodactylinae</taxon>
        <taxon>Eleutherodactylus</taxon>
        <taxon>Eleutherodactylus</taxon>
    </lineage>
</organism>
<dbReference type="InterPro" id="IPR032675">
    <property type="entry name" value="LRR_dom_sf"/>
</dbReference>
<dbReference type="InterPro" id="IPR050216">
    <property type="entry name" value="LRR_domain-containing"/>
</dbReference>
<reference evidence="4" key="1">
    <citation type="thesis" date="2020" institute="ProQuest LLC" country="789 East Eisenhower Parkway, Ann Arbor, MI, USA">
        <title>Comparative Genomics and Chromosome Evolution.</title>
        <authorList>
            <person name="Mudd A.B."/>
        </authorList>
    </citation>
    <scope>NUCLEOTIDE SEQUENCE</scope>
    <source>
        <strain evidence="4">HN-11 Male</strain>
        <tissue evidence="4">Kidney and liver</tissue>
    </source>
</reference>
<gene>
    <name evidence="4" type="ORF">GDO78_015219</name>
</gene>
<name>A0A8J6EL01_ELECQ</name>
<dbReference type="FunFam" id="3.80.10.10:FF:000193">
    <property type="entry name" value="Leucine-rich repeat-containing protein 40"/>
    <property type="match status" value="1"/>
</dbReference>
<comment type="caution">
    <text evidence="4">The sequence shown here is derived from an EMBL/GenBank/DDBJ whole genome shotgun (WGS) entry which is preliminary data.</text>
</comment>
<dbReference type="SMART" id="SM00369">
    <property type="entry name" value="LRR_TYP"/>
    <property type="match status" value="15"/>
</dbReference>
<dbReference type="GO" id="GO:0005737">
    <property type="term" value="C:cytoplasm"/>
    <property type="evidence" value="ECO:0007669"/>
    <property type="project" value="TreeGrafter"/>
</dbReference>
<keyword evidence="1" id="KW-0433">Leucine-rich repeat</keyword>
<keyword evidence="5" id="KW-1185">Reference proteome</keyword>
<dbReference type="Proteomes" id="UP000770717">
    <property type="component" value="Unassembled WGS sequence"/>
</dbReference>
<dbReference type="AlphaFoldDB" id="A0A8J6EL01"/>
<dbReference type="InterPro" id="IPR001611">
    <property type="entry name" value="Leu-rich_rpt"/>
</dbReference>
<feature type="compositionally biased region" description="Basic and acidic residues" evidence="3">
    <location>
        <begin position="15"/>
        <end position="25"/>
    </location>
</feature>
<evidence type="ECO:0000313" key="4">
    <source>
        <dbReference type="EMBL" id="KAG9471317.1"/>
    </source>
</evidence>
<dbReference type="OrthoDB" id="660555at2759"/>
<evidence type="ECO:0008006" key="6">
    <source>
        <dbReference type="Google" id="ProtNLM"/>
    </source>
</evidence>
<keyword evidence="2" id="KW-0677">Repeat</keyword>